<keyword evidence="1" id="KW-0812">Transmembrane</keyword>
<name>A0ABR9T2N4_9SPHI</name>
<sequence length="80" mass="9215">MNLTRNDENRFGEKLLNFSSKYCGIIVLRAGISTAWIVLDTIIVSTLYLIVRPVNIKITVNINCLTLFNSYNKSILMKYR</sequence>
<evidence type="ECO:0000313" key="3">
    <source>
        <dbReference type="Proteomes" id="UP000618319"/>
    </source>
</evidence>
<reference evidence="2 3" key="1">
    <citation type="submission" date="2018-02" db="EMBL/GenBank/DDBJ databases">
        <title>Sphingobacterium KA21.</title>
        <authorList>
            <person name="Vasarhelyi B.M."/>
            <person name="Deshmukh S."/>
            <person name="Balint B."/>
            <person name="Kukolya J."/>
        </authorList>
    </citation>
    <scope>NUCLEOTIDE SEQUENCE [LARGE SCALE GENOMIC DNA]</scope>
    <source>
        <strain evidence="2 3">Ka21</strain>
    </source>
</reference>
<keyword evidence="3" id="KW-1185">Reference proteome</keyword>
<dbReference type="EMBL" id="PSKQ01000013">
    <property type="protein sequence ID" value="MBE8719601.1"/>
    <property type="molecule type" value="Genomic_DNA"/>
</dbReference>
<evidence type="ECO:0000313" key="2">
    <source>
        <dbReference type="EMBL" id="MBE8719601.1"/>
    </source>
</evidence>
<keyword evidence="1" id="KW-1133">Transmembrane helix</keyword>
<protein>
    <submittedName>
        <fullName evidence="2">Uncharacterized protein</fullName>
    </submittedName>
</protein>
<feature type="transmembrane region" description="Helical" evidence="1">
    <location>
        <begin position="26"/>
        <end position="51"/>
    </location>
</feature>
<proteinExistence type="predicted"/>
<organism evidence="2 3">
    <name type="scientific">Sphingobacterium pedocola</name>
    <dbReference type="NCBI Taxonomy" id="2082722"/>
    <lineage>
        <taxon>Bacteria</taxon>
        <taxon>Pseudomonadati</taxon>
        <taxon>Bacteroidota</taxon>
        <taxon>Sphingobacteriia</taxon>
        <taxon>Sphingobacteriales</taxon>
        <taxon>Sphingobacteriaceae</taxon>
        <taxon>Sphingobacterium</taxon>
    </lineage>
</organism>
<evidence type="ECO:0000256" key="1">
    <source>
        <dbReference type="SAM" id="Phobius"/>
    </source>
</evidence>
<comment type="caution">
    <text evidence="2">The sequence shown here is derived from an EMBL/GenBank/DDBJ whole genome shotgun (WGS) entry which is preliminary data.</text>
</comment>
<accession>A0ABR9T2N4</accession>
<gene>
    <name evidence="2" type="ORF">C4F40_02525</name>
</gene>
<dbReference type="Proteomes" id="UP000618319">
    <property type="component" value="Unassembled WGS sequence"/>
</dbReference>
<keyword evidence="1" id="KW-0472">Membrane</keyword>